<dbReference type="EMBL" id="CAJEWN010000867">
    <property type="protein sequence ID" value="CAD2191269.1"/>
    <property type="molecule type" value="Genomic_DNA"/>
</dbReference>
<reference evidence="1 2" key="1">
    <citation type="submission" date="2020-08" db="EMBL/GenBank/DDBJ databases">
        <authorList>
            <person name="Koutsovoulos G."/>
            <person name="Danchin GJ E."/>
        </authorList>
    </citation>
    <scope>NUCLEOTIDE SEQUENCE [LARGE SCALE GENOMIC DNA]</scope>
</reference>
<name>A0A6V7WW27_MELEN</name>
<dbReference type="Proteomes" id="UP000580250">
    <property type="component" value="Unassembled WGS sequence"/>
</dbReference>
<accession>A0A6V7WW27</accession>
<evidence type="ECO:0000313" key="1">
    <source>
        <dbReference type="EMBL" id="CAD2191269.1"/>
    </source>
</evidence>
<dbReference type="AlphaFoldDB" id="A0A6V7WW27"/>
<organism evidence="1 2">
    <name type="scientific">Meloidogyne enterolobii</name>
    <name type="common">Root-knot nematode worm</name>
    <name type="synonym">Meloidogyne mayaguensis</name>
    <dbReference type="NCBI Taxonomy" id="390850"/>
    <lineage>
        <taxon>Eukaryota</taxon>
        <taxon>Metazoa</taxon>
        <taxon>Ecdysozoa</taxon>
        <taxon>Nematoda</taxon>
        <taxon>Chromadorea</taxon>
        <taxon>Rhabditida</taxon>
        <taxon>Tylenchina</taxon>
        <taxon>Tylenchomorpha</taxon>
        <taxon>Tylenchoidea</taxon>
        <taxon>Meloidogynidae</taxon>
        <taxon>Meloidogyninae</taxon>
        <taxon>Meloidogyne</taxon>
    </lineage>
</organism>
<protein>
    <submittedName>
        <fullName evidence="1">Uncharacterized protein</fullName>
    </submittedName>
</protein>
<sequence length="130" mass="15420">MQQNAFFAESHLRTCGGRAGHLPFTKVENTLMNHKYNYIKTVMSYRKDLYGIFFSLDENLQALIQQQVIIPNMIAIFGSIGYNQTLIYMETQEFLKYPPQLRPFYSFVNNYIENVNLESDEEEEEYDDEY</sequence>
<gene>
    <name evidence="1" type="ORF">MENT_LOCUS44092</name>
</gene>
<evidence type="ECO:0000313" key="2">
    <source>
        <dbReference type="Proteomes" id="UP000580250"/>
    </source>
</evidence>
<proteinExistence type="predicted"/>
<comment type="caution">
    <text evidence="1">The sequence shown here is derived from an EMBL/GenBank/DDBJ whole genome shotgun (WGS) entry which is preliminary data.</text>
</comment>